<dbReference type="Gene3D" id="3.30.230.10">
    <property type="match status" value="1"/>
</dbReference>
<keyword evidence="3 7" id="KW-0540">Nuclease</keyword>
<evidence type="ECO:0000313" key="10">
    <source>
        <dbReference type="Proteomes" id="UP000093514"/>
    </source>
</evidence>
<reference evidence="10" key="1">
    <citation type="submission" date="2016-07" db="EMBL/GenBank/DDBJ databases">
        <authorList>
            <person name="Florea S."/>
            <person name="Webb J.S."/>
            <person name="Jaromczyk J."/>
            <person name="Schardl C.L."/>
        </authorList>
    </citation>
    <scope>NUCLEOTIDE SEQUENCE [LARGE SCALE GENOMIC DNA]</scope>
    <source>
        <strain evidence="10">Z6</strain>
    </source>
</reference>
<comment type="subunit">
    <text evidence="7">Consists of a catalytic RNA component (M1 or rnpB) and a protein subunit.</text>
</comment>
<proteinExistence type="inferred from homology"/>
<evidence type="ECO:0000256" key="8">
    <source>
        <dbReference type="NCBIfam" id="TIGR00188"/>
    </source>
</evidence>
<evidence type="ECO:0000256" key="6">
    <source>
        <dbReference type="ARBA" id="ARBA00022884"/>
    </source>
</evidence>
<name>A0A1C0ACS4_9FIRM</name>
<dbReference type="InterPro" id="IPR014721">
    <property type="entry name" value="Ribsml_uS5_D2-typ_fold_subgr"/>
</dbReference>
<organism evidence="9 10">
    <name type="scientific">Orenia metallireducens</name>
    <dbReference type="NCBI Taxonomy" id="1413210"/>
    <lineage>
        <taxon>Bacteria</taxon>
        <taxon>Bacillati</taxon>
        <taxon>Bacillota</taxon>
        <taxon>Clostridia</taxon>
        <taxon>Halanaerobiales</taxon>
        <taxon>Halobacteroidaceae</taxon>
        <taxon>Orenia</taxon>
    </lineage>
</organism>
<evidence type="ECO:0000256" key="4">
    <source>
        <dbReference type="ARBA" id="ARBA00022759"/>
    </source>
</evidence>
<keyword evidence="5 7" id="KW-0378">Hydrolase</keyword>
<accession>A0A1C0ACS4</accession>
<dbReference type="SUPFAM" id="SSF54211">
    <property type="entry name" value="Ribosomal protein S5 domain 2-like"/>
    <property type="match status" value="1"/>
</dbReference>
<evidence type="ECO:0000256" key="5">
    <source>
        <dbReference type="ARBA" id="ARBA00022801"/>
    </source>
</evidence>
<dbReference type="GO" id="GO:0042781">
    <property type="term" value="F:3'-tRNA processing endoribonuclease activity"/>
    <property type="evidence" value="ECO:0007669"/>
    <property type="project" value="TreeGrafter"/>
</dbReference>
<dbReference type="EC" id="3.1.26.5" evidence="7 8"/>
<dbReference type="GO" id="GO:0004526">
    <property type="term" value="F:ribonuclease P activity"/>
    <property type="evidence" value="ECO:0007669"/>
    <property type="project" value="UniProtKB-UniRule"/>
</dbReference>
<dbReference type="NCBIfam" id="TIGR00188">
    <property type="entry name" value="rnpA"/>
    <property type="match status" value="1"/>
</dbReference>
<dbReference type="InterPro" id="IPR020568">
    <property type="entry name" value="Ribosomal_Su5_D2-typ_SF"/>
</dbReference>
<protein>
    <recommendedName>
        <fullName evidence="7 8">Ribonuclease P protein component</fullName>
        <shortName evidence="7">RNase P protein</shortName>
        <shortName evidence="7">RNaseP protein</shortName>
        <ecNumber evidence="7 8">3.1.26.5</ecNumber>
    </recommendedName>
    <alternativeName>
        <fullName evidence="7">Protein C5</fullName>
    </alternativeName>
</protein>
<dbReference type="FunFam" id="3.30.230.10:FF:000021">
    <property type="entry name" value="Ribonuclease P protein component"/>
    <property type="match status" value="1"/>
</dbReference>
<dbReference type="GO" id="GO:0001682">
    <property type="term" value="P:tRNA 5'-leader removal"/>
    <property type="evidence" value="ECO:0007669"/>
    <property type="project" value="UniProtKB-UniRule"/>
</dbReference>
<comment type="function">
    <text evidence="1 7">RNaseP catalyzes the removal of the 5'-leader sequence from pre-tRNA to produce the mature 5'-terminus. It can also cleave other RNA substrates such as 4.5S RNA. The protein component plays an auxiliary but essential role in vivo by binding to the 5'-leader sequence and broadening the substrate specificity of the ribozyme.</text>
</comment>
<dbReference type="GO" id="GO:0030677">
    <property type="term" value="C:ribonuclease P complex"/>
    <property type="evidence" value="ECO:0007669"/>
    <property type="project" value="TreeGrafter"/>
</dbReference>
<keyword evidence="6 7" id="KW-0694">RNA-binding</keyword>
<evidence type="ECO:0000256" key="1">
    <source>
        <dbReference type="ARBA" id="ARBA00002663"/>
    </source>
</evidence>
<comment type="caution">
    <text evidence="9">The sequence shown here is derived from an EMBL/GenBank/DDBJ whole genome shotgun (WGS) entry which is preliminary data.</text>
</comment>
<dbReference type="RefSeq" id="WP_068714501.1">
    <property type="nucleotide sequence ID" value="NZ_LWDV01000005.1"/>
</dbReference>
<keyword evidence="2 7" id="KW-0819">tRNA processing</keyword>
<dbReference type="OrthoDB" id="9810867at2"/>
<keyword evidence="4 7" id="KW-0255">Endonuclease</keyword>
<dbReference type="PANTHER" id="PTHR33992">
    <property type="entry name" value="RIBONUCLEASE P PROTEIN COMPONENT"/>
    <property type="match status" value="1"/>
</dbReference>
<gene>
    <name evidence="7" type="primary">rnpA</name>
    <name evidence="9" type="ORF">U472_00695</name>
</gene>
<dbReference type="InterPro" id="IPR000100">
    <property type="entry name" value="RNase_P"/>
</dbReference>
<dbReference type="Pfam" id="PF00825">
    <property type="entry name" value="Ribonuclease_P"/>
    <property type="match status" value="1"/>
</dbReference>
<evidence type="ECO:0000256" key="7">
    <source>
        <dbReference type="HAMAP-Rule" id="MF_00227"/>
    </source>
</evidence>
<dbReference type="AlphaFoldDB" id="A0A1C0ACS4"/>
<dbReference type="Proteomes" id="UP000093514">
    <property type="component" value="Unassembled WGS sequence"/>
</dbReference>
<evidence type="ECO:0000313" key="9">
    <source>
        <dbReference type="EMBL" id="OCL28438.1"/>
    </source>
</evidence>
<reference evidence="9 10" key="2">
    <citation type="submission" date="2016-08" db="EMBL/GenBank/DDBJ databases">
        <title>Orenia metallireducens sp. nov. strain Z6, a Novel Metal-reducing Firmicute from the Deep Subsurface.</title>
        <authorList>
            <person name="Maxim B.I."/>
            <person name="Kenneth K."/>
            <person name="Flynn T.M."/>
            <person name="Oloughlin E.J."/>
            <person name="Locke R.A."/>
            <person name="Weber J.R."/>
            <person name="Egan S.M."/>
            <person name="Mackie R.I."/>
            <person name="Cann I.K."/>
        </authorList>
    </citation>
    <scope>NUCLEOTIDE SEQUENCE [LARGE SCALE GENOMIC DNA]</scope>
    <source>
        <strain evidence="9 10">Z6</strain>
    </source>
</reference>
<evidence type="ECO:0000256" key="2">
    <source>
        <dbReference type="ARBA" id="ARBA00022694"/>
    </source>
</evidence>
<dbReference type="GO" id="GO:0000049">
    <property type="term" value="F:tRNA binding"/>
    <property type="evidence" value="ECO:0007669"/>
    <property type="project" value="UniProtKB-UniRule"/>
</dbReference>
<comment type="catalytic activity">
    <reaction evidence="7">
        <text>Endonucleolytic cleavage of RNA, removing 5'-extranucleotides from tRNA precursor.</text>
        <dbReference type="EC" id="3.1.26.5"/>
    </reaction>
</comment>
<evidence type="ECO:0000256" key="3">
    <source>
        <dbReference type="ARBA" id="ARBA00022722"/>
    </source>
</evidence>
<dbReference type="EMBL" id="LWDV01000005">
    <property type="protein sequence ID" value="OCL28438.1"/>
    <property type="molecule type" value="Genomic_DNA"/>
</dbReference>
<sequence length="112" mass="13223">MSIDEKLKKTYEFKKVYKYGKSIADRYIVLYVLQNNSSQRKVGYSVSKKIGKAVVRNRIKRVFRETYRHNKDKLITGIDIVLIARKPIVDASYQQIEKSLNHLFKKAKIIKE</sequence>
<keyword evidence="10" id="KW-1185">Reference proteome</keyword>
<comment type="similarity">
    <text evidence="7">Belongs to the RnpA family.</text>
</comment>
<dbReference type="HAMAP" id="MF_00227">
    <property type="entry name" value="RNase_P"/>
    <property type="match status" value="1"/>
</dbReference>
<dbReference type="PANTHER" id="PTHR33992:SF1">
    <property type="entry name" value="RIBONUCLEASE P PROTEIN COMPONENT"/>
    <property type="match status" value="1"/>
</dbReference>